<protein>
    <submittedName>
        <fullName evidence="1">Uncharacterized protein</fullName>
    </submittedName>
</protein>
<organism evidence="1 2">
    <name type="scientific">Acetobacter tropicalis</name>
    <dbReference type="NCBI Taxonomy" id="104102"/>
    <lineage>
        <taxon>Bacteria</taxon>
        <taxon>Pseudomonadati</taxon>
        <taxon>Pseudomonadota</taxon>
        <taxon>Alphaproteobacteria</taxon>
        <taxon>Acetobacterales</taxon>
        <taxon>Acetobacteraceae</taxon>
        <taxon>Acetobacter</taxon>
    </lineage>
</organism>
<comment type="caution">
    <text evidence="1">The sequence shown here is derived from an EMBL/GenBank/DDBJ whole genome shotgun (WGS) entry which is preliminary data.</text>
</comment>
<name>A0A094YQE5_9PROT</name>
<evidence type="ECO:0000313" key="2">
    <source>
        <dbReference type="Proteomes" id="UP000029448"/>
    </source>
</evidence>
<dbReference type="AlphaFoldDB" id="A0A094YQE5"/>
<accession>A0A094YQE5</accession>
<gene>
    <name evidence="1" type="ORF">AtDm6_1263</name>
</gene>
<proteinExistence type="predicted"/>
<dbReference type="Proteomes" id="UP000029448">
    <property type="component" value="Unassembled WGS sequence"/>
</dbReference>
<sequence>MGFSEAELLDMTPRRVAFWAVALGKLAERRADAIRQTQNG</sequence>
<dbReference type="EMBL" id="JOKM01000048">
    <property type="protein sequence ID" value="KGB24265.1"/>
    <property type="molecule type" value="Genomic_DNA"/>
</dbReference>
<evidence type="ECO:0000313" key="1">
    <source>
        <dbReference type="EMBL" id="KGB24265.1"/>
    </source>
</evidence>
<keyword evidence="2" id="KW-1185">Reference proteome</keyword>
<dbReference type="PATRIC" id="fig|104102.7.peg.1253"/>
<reference evidence="1 2" key="1">
    <citation type="submission" date="2014-06" db="EMBL/GenBank/DDBJ databases">
        <title>Functional and comparative genomic analyses of the Drosophila gut microbiota identify candidate symbiosis factors.</title>
        <authorList>
            <person name="Newell P.D."/>
            <person name="Chaston J.M."/>
            <person name="Douglas A.E."/>
        </authorList>
    </citation>
    <scope>NUCLEOTIDE SEQUENCE [LARGE SCALE GENOMIC DNA]</scope>
    <source>
        <strain evidence="1 2">DmCS_006</strain>
    </source>
</reference>